<dbReference type="GO" id="GO:0006952">
    <property type="term" value="P:defense response"/>
    <property type="evidence" value="ECO:0007669"/>
    <property type="project" value="UniProtKB-ARBA"/>
</dbReference>
<dbReference type="FunFam" id="3.80.10.10:FF:000383">
    <property type="entry name" value="Leucine-rich repeat receptor protein kinase EMS1"/>
    <property type="match status" value="1"/>
</dbReference>
<dbReference type="Pfam" id="PF13855">
    <property type="entry name" value="LRR_8"/>
    <property type="match status" value="2"/>
</dbReference>
<keyword evidence="6" id="KW-0433">Leucine-rich repeat</keyword>
<keyword evidence="16" id="KW-0675">Receptor</keyword>
<evidence type="ECO:0000256" key="8">
    <source>
        <dbReference type="ARBA" id="ARBA00022692"/>
    </source>
</evidence>
<dbReference type="Proteomes" id="UP001161247">
    <property type="component" value="Chromosome 4"/>
</dbReference>
<comment type="catalytic activity">
    <reaction evidence="19">
        <text>L-seryl-[protein] + ATP = O-phospho-L-seryl-[protein] + ADP + H(+)</text>
        <dbReference type="Rhea" id="RHEA:17989"/>
        <dbReference type="Rhea" id="RHEA-COMP:9863"/>
        <dbReference type="Rhea" id="RHEA-COMP:11604"/>
        <dbReference type="ChEBI" id="CHEBI:15378"/>
        <dbReference type="ChEBI" id="CHEBI:29999"/>
        <dbReference type="ChEBI" id="CHEBI:30616"/>
        <dbReference type="ChEBI" id="CHEBI:83421"/>
        <dbReference type="ChEBI" id="CHEBI:456216"/>
        <dbReference type="EC" id="2.7.11.1"/>
    </reaction>
</comment>
<sequence length="820" mass="91190">MALMNNSLSGGLPMSLCDRLRNLNQVLLSDNKLNGVLPLELSYLNHLEVFSLNTNSLSGSLPVGIFNISSLSIISLEFNNLSGTLPSNMCGELSTLEELYLEDNNFTGHILNTILNCSNLINIDLSDNHFVGSIPNDLGNLRLLKFLNLGDNYFTSESPSLELEFMNSLSNCKDLELLDVHGNLLGGYLPKSVGNLSASLEQFFAANSSIRGEIPMEFGNLRSLITLDLQRNHLTGSIPETFKGLKALQKLILNDNELSGAMLDKLCGLPRLGGLYLNGNKILEPIPKCLGNVTSLRYLVLHSNRLHSSIPSSLWNMKNLLILTLSENLLTGSLPLEVGNLKAASGLDFSKNNLSHEIPHTIGGLQNLEYLSLAFNEFQGTIPESVGGMVGLKTLDLSHNNLSGTIPMTLEKLRYLKYFNVSFNHLIGEIPSHGPFQNFTSESFISNKDLCGDQKFHVPPCPKTSYPEVRGQKRSKVLFALLSVAVVVGIIAFIGIYIRFLRKGKIHVPGLSNALFDASLVRFSYYQLAHATNGFDESNLLGKGSFASVYKGITNEGTIFAIKVFNPEMQEAFKSFDRECEMLRNLRHRNLTKVISSCSTPDFKAIILEFMPNGSLDKWLYSHNYSLSLIQRLNIMIDVAIALEYLHNEHLTPVVHCDLKPSNILLDLDMVAHVTDFSISKFLSKEDCVIHTQTIATFGYVAPEYGTEGLVSTRCDVYSYGIIMMELFTRTKPNDDMFDGNFNLRTWVNDAMASELATVLDANILNRDDVNFNEKLQSLYSIMEVALNCTKDQPGERRNIKEILDALNKIKVKILTYHAQ</sequence>
<dbReference type="SUPFAM" id="SSF52058">
    <property type="entry name" value="L domain-like"/>
    <property type="match status" value="2"/>
</dbReference>
<keyword evidence="13 20" id="KW-0067">ATP-binding</keyword>
<dbReference type="PROSITE" id="PS00108">
    <property type="entry name" value="PROTEIN_KINASE_ST"/>
    <property type="match status" value="1"/>
</dbReference>
<evidence type="ECO:0000256" key="17">
    <source>
        <dbReference type="ARBA" id="ARBA00023180"/>
    </source>
</evidence>
<dbReference type="PROSITE" id="PS00107">
    <property type="entry name" value="PROTEIN_KINASE_ATP"/>
    <property type="match status" value="1"/>
</dbReference>
<evidence type="ECO:0000313" key="24">
    <source>
        <dbReference type="Proteomes" id="UP001161247"/>
    </source>
</evidence>
<organism evidence="23 24">
    <name type="scientific">Oldenlandia corymbosa var. corymbosa</name>
    <dbReference type="NCBI Taxonomy" id="529605"/>
    <lineage>
        <taxon>Eukaryota</taxon>
        <taxon>Viridiplantae</taxon>
        <taxon>Streptophyta</taxon>
        <taxon>Embryophyta</taxon>
        <taxon>Tracheophyta</taxon>
        <taxon>Spermatophyta</taxon>
        <taxon>Magnoliopsida</taxon>
        <taxon>eudicotyledons</taxon>
        <taxon>Gunneridae</taxon>
        <taxon>Pentapetalae</taxon>
        <taxon>asterids</taxon>
        <taxon>lamiids</taxon>
        <taxon>Gentianales</taxon>
        <taxon>Rubiaceae</taxon>
        <taxon>Rubioideae</taxon>
        <taxon>Spermacoceae</taxon>
        <taxon>Hedyotis-Oldenlandia complex</taxon>
        <taxon>Oldenlandia</taxon>
    </lineage>
</organism>
<feature type="transmembrane region" description="Helical" evidence="21">
    <location>
        <begin position="477"/>
        <end position="498"/>
    </location>
</feature>
<dbReference type="FunFam" id="3.80.10.10:FF:000095">
    <property type="entry name" value="LRR receptor-like serine/threonine-protein kinase GSO1"/>
    <property type="match status" value="1"/>
</dbReference>
<dbReference type="SMART" id="SM00220">
    <property type="entry name" value="S_TKc"/>
    <property type="match status" value="1"/>
</dbReference>
<dbReference type="EMBL" id="OX459121">
    <property type="protein sequence ID" value="CAI9103058.1"/>
    <property type="molecule type" value="Genomic_DNA"/>
</dbReference>
<dbReference type="InterPro" id="IPR000719">
    <property type="entry name" value="Prot_kinase_dom"/>
</dbReference>
<evidence type="ECO:0000256" key="14">
    <source>
        <dbReference type="ARBA" id="ARBA00022989"/>
    </source>
</evidence>
<dbReference type="Pfam" id="PF00069">
    <property type="entry name" value="Pkinase"/>
    <property type="match status" value="1"/>
</dbReference>
<evidence type="ECO:0000256" key="6">
    <source>
        <dbReference type="ARBA" id="ARBA00022614"/>
    </source>
</evidence>
<dbReference type="InterPro" id="IPR003591">
    <property type="entry name" value="Leu-rich_rpt_typical-subtyp"/>
</dbReference>
<dbReference type="Pfam" id="PF00560">
    <property type="entry name" value="LRR_1"/>
    <property type="match status" value="3"/>
</dbReference>
<keyword evidence="9" id="KW-0732">Signal</keyword>
<evidence type="ECO:0000256" key="7">
    <source>
        <dbReference type="ARBA" id="ARBA00022679"/>
    </source>
</evidence>
<evidence type="ECO:0000256" key="15">
    <source>
        <dbReference type="ARBA" id="ARBA00023136"/>
    </source>
</evidence>
<evidence type="ECO:0000256" key="20">
    <source>
        <dbReference type="PROSITE-ProRule" id="PRU10141"/>
    </source>
</evidence>
<feature type="binding site" evidence="20">
    <location>
        <position position="563"/>
    </location>
    <ligand>
        <name>ATP</name>
        <dbReference type="ChEBI" id="CHEBI:30616"/>
    </ligand>
</feature>
<keyword evidence="10" id="KW-0677">Repeat</keyword>
<evidence type="ECO:0000256" key="11">
    <source>
        <dbReference type="ARBA" id="ARBA00022741"/>
    </source>
</evidence>
<dbReference type="InterPro" id="IPR032675">
    <property type="entry name" value="LRR_dom_sf"/>
</dbReference>
<evidence type="ECO:0000256" key="19">
    <source>
        <dbReference type="ARBA" id="ARBA00048679"/>
    </source>
</evidence>
<dbReference type="InterPro" id="IPR017441">
    <property type="entry name" value="Protein_kinase_ATP_BS"/>
</dbReference>
<evidence type="ECO:0000256" key="2">
    <source>
        <dbReference type="ARBA" id="ARBA00012513"/>
    </source>
</evidence>
<keyword evidence="17" id="KW-0325">Glycoprotein</keyword>
<protein>
    <recommendedName>
        <fullName evidence="2">non-specific serine/threonine protein kinase</fullName>
        <ecNumber evidence="2">2.7.11.1</ecNumber>
    </recommendedName>
</protein>
<dbReference type="InterPro" id="IPR011009">
    <property type="entry name" value="Kinase-like_dom_sf"/>
</dbReference>
<keyword evidence="5" id="KW-0597">Phosphoprotein</keyword>
<dbReference type="EC" id="2.7.11.1" evidence="2"/>
<dbReference type="InterPro" id="IPR008271">
    <property type="entry name" value="Ser/Thr_kinase_AS"/>
</dbReference>
<comment type="subcellular location">
    <subcellularLocation>
        <location evidence="1">Cell membrane</location>
        <topology evidence="1">Single-pass membrane protein</topology>
    </subcellularLocation>
</comment>
<dbReference type="GO" id="GO:0005524">
    <property type="term" value="F:ATP binding"/>
    <property type="evidence" value="ECO:0007669"/>
    <property type="project" value="UniProtKB-UniRule"/>
</dbReference>
<keyword evidence="7" id="KW-0808">Transferase</keyword>
<evidence type="ECO:0000256" key="4">
    <source>
        <dbReference type="ARBA" id="ARBA00022527"/>
    </source>
</evidence>
<gene>
    <name evidence="23" type="ORF">OLC1_LOCUS12289</name>
</gene>
<evidence type="ECO:0000256" key="10">
    <source>
        <dbReference type="ARBA" id="ARBA00022737"/>
    </source>
</evidence>
<proteinExistence type="predicted"/>
<keyword evidence="15 21" id="KW-0472">Membrane</keyword>
<evidence type="ECO:0000256" key="18">
    <source>
        <dbReference type="ARBA" id="ARBA00047899"/>
    </source>
</evidence>
<keyword evidence="14 21" id="KW-1133">Transmembrane helix</keyword>
<evidence type="ECO:0000259" key="22">
    <source>
        <dbReference type="SMART" id="SM00220"/>
    </source>
</evidence>
<keyword evidence="12" id="KW-0418">Kinase</keyword>
<dbReference type="InterPro" id="IPR051809">
    <property type="entry name" value="Plant_receptor-like_S/T_kinase"/>
</dbReference>
<feature type="domain" description="Protein kinase" evidence="22">
    <location>
        <begin position="535"/>
        <end position="811"/>
    </location>
</feature>
<dbReference type="GO" id="GO:0051707">
    <property type="term" value="P:response to other organism"/>
    <property type="evidence" value="ECO:0007669"/>
    <property type="project" value="UniProtKB-ARBA"/>
</dbReference>
<dbReference type="FunFam" id="1.10.510.10:FF:000358">
    <property type="entry name" value="Putative leucine-rich repeat receptor-like serine/threonine-protein kinase"/>
    <property type="match status" value="1"/>
</dbReference>
<dbReference type="PANTHER" id="PTHR27008">
    <property type="entry name" value="OS04G0122200 PROTEIN"/>
    <property type="match status" value="1"/>
</dbReference>
<keyword evidence="4" id="KW-0723">Serine/threonine-protein kinase</keyword>
<dbReference type="SMART" id="SM00369">
    <property type="entry name" value="LRR_TYP"/>
    <property type="match status" value="7"/>
</dbReference>
<dbReference type="Gene3D" id="3.30.200.20">
    <property type="entry name" value="Phosphorylase Kinase, domain 1"/>
    <property type="match status" value="1"/>
</dbReference>
<dbReference type="SUPFAM" id="SSF56112">
    <property type="entry name" value="Protein kinase-like (PK-like)"/>
    <property type="match status" value="1"/>
</dbReference>
<dbReference type="InterPro" id="IPR001611">
    <property type="entry name" value="Leu-rich_rpt"/>
</dbReference>
<evidence type="ECO:0000256" key="9">
    <source>
        <dbReference type="ARBA" id="ARBA00022729"/>
    </source>
</evidence>
<dbReference type="PANTHER" id="PTHR27008:SF602">
    <property type="entry name" value="LRR RECEPTOR-LIKE SERINE_THREONINE-PROTEIN KINASE EFR"/>
    <property type="match status" value="1"/>
</dbReference>
<accession>A0AAV1D631</accession>
<keyword evidence="24" id="KW-1185">Reference proteome</keyword>
<evidence type="ECO:0000256" key="16">
    <source>
        <dbReference type="ARBA" id="ARBA00023170"/>
    </source>
</evidence>
<dbReference type="GO" id="GO:0004674">
    <property type="term" value="F:protein serine/threonine kinase activity"/>
    <property type="evidence" value="ECO:0007669"/>
    <property type="project" value="UniProtKB-KW"/>
</dbReference>
<dbReference type="Gene3D" id="1.10.510.10">
    <property type="entry name" value="Transferase(Phosphotransferase) domain 1"/>
    <property type="match status" value="1"/>
</dbReference>
<evidence type="ECO:0000256" key="5">
    <source>
        <dbReference type="ARBA" id="ARBA00022553"/>
    </source>
</evidence>
<evidence type="ECO:0000313" key="23">
    <source>
        <dbReference type="EMBL" id="CAI9103058.1"/>
    </source>
</evidence>
<dbReference type="Gene3D" id="3.80.10.10">
    <property type="entry name" value="Ribonuclease Inhibitor"/>
    <property type="match status" value="2"/>
</dbReference>
<keyword evidence="8 21" id="KW-0812">Transmembrane</keyword>
<reference evidence="23" key="1">
    <citation type="submission" date="2023-03" db="EMBL/GenBank/DDBJ databases">
        <authorList>
            <person name="Julca I."/>
        </authorList>
    </citation>
    <scope>NUCLEOTIDE SEQUENCE</scope>
</reference>
<comment type="catalytic activity">
    <reaction evidence="18">
        <text>L-threonyl-[protein] + ATP = O-phospho-L-threonyl-[protein] + ADP + H(+)</text>
        <dbReference type="Rhea" id="RHEA:46608"/>
        <dbReference type="Rhea" id="RHEA-COMP:11060"/>
        <dbReference type="Rhea" id="RHEA-COMP:11605"/>
        <dbReference type="ChEBI" id="CHEBI:15378"/>
        <dbReference type="ChEBI" id="CHEBI:30013"/>
        <dbReference type="ChEBI" id="CHEBI:30616"/>
        <dbReference type="ChEBI" id="CHEBI:61977"/>
        <dbReference type="ChEBI" id="CHEBI:456216"/>
        <dbReference type="EC" id="2.7.11.1"/>
    </reaction>
</comment>
<dbReference type="AlphaFoldDB" id="A0AAV1D631"/>
<evidence type="ECO:0000256" key="21">
    <source>
        <dbReference type="SAM" id="Phobius"/>
    </source>
</evidence>
<evidence type="ECO:0000256" key="1">
    <source>
        <dbReference type="ARBA" id="ARBA00004162"/>
    </source>
</evidence>
<keyword evidence="3" id="KW-1003">Cell membrane</keyword>
<evidence type="ECO:0000256" key="3">
    <source>
        <dbReference type="ARBA" id="ARBA00022475"/>
    </source>
</evidence>
<name>A0AAV1D631_OLDCO</name>
<keyword evidence="11 20" id="KW-0547">Nucleotide-binding</keyword>
<evidence type="ECO:0000256" key="12">
    <source>
        <dbReference type="ARBA" id="ARBA00022777"/>
    </source>
</evidence>
<dbReference type="GO" id="GO:0005886">
    <property type="term" value="C:plasma membrane"/>
    <property type="evidence" value="ECO:0007669"/>
    <property type="project" value="UniProtKB-SubCell"/>
</dbReference>
<evidence type="ECO:0000256" key="13">
    <source>
        <dbReference type="ARBA" id="ARBA00022840"/>
    </source>
</evidence>